<dbReference type="RefSeq" id="WP_183992039.1">
    <property type="nucleotide sequence ID" value="NZ_BMHW01000002.1"/>
</dbReference>
<comment type="caution">
    <text evidence="12">The sequence shown here is derived from an EMBL/GenBank/DDBJ whole genome shotgun (WGS) entry which is preliminary data.</text>
</comment>
<evidence type="ECO:0000256" key="8">
    <source>
        <dbReference type="ARBA" id="ARBA00029924"/>
    </source>
</evidence>
<dbReference type="InterPro" id="IPR006110">
    <property type="entry name" value="Pol_omega/Rpo6/RPB6"/>
</dbReference>
<dbReference type="InterPro" id="IPR036161">
    <property type="entry name" value="RPB6/omega-like_sf"/>
</dbReference>
<evidence type="ECO:0000256" key="10">
    <source>
        <dbReference type="ARBA" id="ARBA00048552"/>
    </source>
</evidence>
<dbReference type="GO" id="GO:0006351">
    <property type="term" value="P:DNA-templated transcription"/>
    <property type="evidence" value="ECO:0007669"/>
    <property type="project" value="UniProtKB-UniRule"/>
</dbReference>
<comment type="function">
    <text evidence="11">Promotes RNA polymerase assembly. Latches the N- and C-terminal regions of the beta' subunit thereby facilitating its interaction with the beta and alpha subunits.</text>
</comment>
<dbReference type="PANTHER" id="PTHR34476:SF1">
    <property type="entry name" value="DNA-DIRECTED RNA POLYMERASE SUBUNIT OMEGA"/>
    <property type="match status" value="1"/>
</dbReference>
<dbReference type="EC" id="2.7.7.6" evidence="2 11"/>
<dbReference type="GO" id="GO:0000428">
    <property type="term" value="C:DNA-directed RNA polymerase complex"/>
    <property type="evidence" value="ECO:0007669"/>
    <property type="project" value="UniProtKB-KW"/>
</dbReference>
<keyword evidence="7 11" id="KW-0804">Transcription</keyword>
<comment type="similarity">
    <text evidence="1 11">Belongs to the RNA polymerase subunit omega family.</text>
</comment>
<reference evidence="12 13" key="1">
    <citation type="submission" date="2020-08" db="EMBL/GenBank/DDBJ databases">
        <title>Genomic Encyclopedia of Type Strains, Phase IV (KMG-IV): sequencing the most valuable type-strain genomes for metagenomic binning, comparative biology and taxonomic classification.</title>
        <authorList>
            <person name="Goeker M."/>
        </authorList>
    </citation>
    <scope>NUCLEOTIDE SEQUENCE [LARGE SCALE GENOMIC DNA]</scope>
    <source>
        <strain evidence="12 13">DSM 100734</strain>
    </source>
</reference>
<evidence type="ECO:0000256" key="7">
    <source>
        <dbReference type="ARBA" id="ARBA00023163"/>
    </source>
</evidence>
<dbReference type="Gene3D" id="3.90.940.10">
    <property type="match status" value="1"/>
</dbReference>
<evidence type="ECO:0000256" key="4">
    <source>
        <dbReference type="ARBA" id="ARBA00022478"/>
    </source>
</evidence>
<keyword evidence="6 11" id="KW-0548">Nucleotidyltransferase</keyword>
<gene>
    <name evidence="11" type="primary">rpoZ</name>
    <name evidence="12" type="ORF">HNQ72_001987</name>
</gene>
<dbReference type="HAMAP" id="MF_00366">
    <property type="entry name" value="RNApol_bact_RpoZ"/>
    <property type="match status" value="1"/>
</dbReference>
<evidence type="ECO:0000256" key="9">
    <source>
        <dbReference type="ARBA" id="ARBA00030998"/>
    </source>
</evidence>
<sequence>MARVTVEDCIDKVDNRFELVLLASHRARQISQGAAITIDRDNDKNPVVALREIADETLSPDDLKEDLIHSLQKHVEIDEPEPDPAAMALIAAGGVSVASDSEDEDAPETVNFDQMSEEELLAGIEGLVPPEKSDDY</sequence>
<dbReference type="PANTHER" id="PTHR34476">
    <property type="entry name" value="DNA-DIRECTED RNA POLYMERASE SUBUNIT OMEGA"/>
    <property type="match status" value="1"/>
</dbReference>
<dbReference type="EMBL" id="JACHEG010000002">
    <property type="protein sequence ID" value="MBB6162169.1"/>
    <property type="molecule type" value="Genomic_DNA"/>
</dbReference>
<organism evidence="12 13">
    <name type="scientific">Rhizobium wenxiniae</name>
    <dbReference type="NCBI Taxonomy" id="1737357"/>
    <lineage>
        <taxon>Bacteria</taxon>
        <taxon>Pseudomonadati</taxon>
        <taxon>Pseudomonadota</taxon>
        <taxon>Alphaproteobacteria</taxon>
        <taxon>Hyphomicrobiales</taxon>
        <taxon>Rhizobiaceae</taxon>
        <taxon>Rhizobium/Agrobacterium group</taxon>
        <taxon>Rhizobium</taxon>
    </lineage>
</organism>
<evidence type="ECO:0000256" key="6">
    <source>
        <dbReference type="ARBA" id="ARBA00022695"/>
    </source>
</evidence>
<dbReference type="AlphaFoldDB" id="A0A7W9Y532"/>
<evidence type="ECO:0000256" key="1">
    <source>
        <dbReference type="ARBA" id="ARBA00006711"/>
    </source>
</evidence>
<dbReference type="Pfam" id="PF01192">
    <property type="entry name" value="RNA_pol_Rpb6"/>
    <property type="match status" value="1"/>
</dbReference>
<comment type="subunit">
    <text evidence="11">The RNAP catalytic core consists of 2 alpha, 1 beta, 1 beta' and 1 omega subunit. When a sigma factor is associated with the core the holoenzyme is formed, which can initiate transcription.</text>
</comment>
<dbReference type="SMART" id="SM01409">
    <property type="entry name" value="RNA_pol_Rpb6"/>
    <property type="match status" value="1"/>
</dbReference>
<evidence type="ECO:0000256" key="5">
    <source>
        <dbReference type="ARBA" id="ARBA00022679"/>
    </source>
</evidence>
<name>A0A7W9Y532_9HYPH</name>
<dbReference type="GO" id="GO:0003677">
    <property type="term" value="F:DNA binding"/>
    <property type="evidence" value="ECO:0007669"/>
    <property type="project" value="UniProtKB-UniRule"/>
</dbReference>
<evidence type="ECO:0000256" key="2">
    <source>
        <dbReference type="ARBA" id="ARBA00012418"/>
    </source>
</evidence>
<keyword evidence="4 11" id="KW-0240">DNA-directed RNA polymerase</keyword>
<evidence type="ECO:0000313" key="13">
    <source>
        <dbReference type="Proteomes" id="UP000547879"/>
    </source>
</evidence>
<keyword evidence="13" id="KW-1185">Reference proteome</keyword>
<evidence type="ECO:0000256" key="11">
    <source>
        <dbReference type="HAMAP-Rule" id="MF_00366"/>
    </source>
</evidence>
<accession>A0A7W9Y532</accession>
<proteinExistence type="inferred from homology"/>
<dbReference type="SUPFAM" id="SSF63562">
    <property type="entry name" value="RPB6/omega subunit-like"/>
    <property type="match status" value="1"/>
</dbReference>
<evidence type="ECO:0000256" key="3">
    <source>
        <dbReference type="ARBA" id="ARBA00013725"/>
    </source>
</evidence>
<keyword evidence="5 11" id="KW-0808">Transferase</keyword>
<evidence type="ECO:0000313" key="12">
    <source>
        <dbReference type="EMBL" id="MBB6162169.1"/>
    </source>
</evidence>
<dbReference type="GO" id="GO:0003899">
    <property type="term" value="F:DNA-directed RNA polymerase activity"/>
    <property type="evidence" value="ECO:0007669"/>
    <property type="project" value="UniProtKB-UniRule"/>
</dbReference>
<dbReference type="NCBIfam" id="TIGR00690">
    <property type="entry name" value="rpoZ"/>
    <property type="match status" value="1"/>
</dbReference>
<comment type="catalytic activity">
    <reaction evidence="10 11">
        <text>RNA(n) + a ribonucleoside 5'-triphosphate = RNA(n+1) + diphosphate</text>
        <dbReference type="Rhea" id="RHEA:21248"/>
        <dbReference type="Rhea" id="RHEA-COMP:14527"/>
        <dbReference type="Rhea" id="RHEA-COMP:17342"/>
        <dbReference type="ChEBI" id="CHEBI:33019"/>
        <dbReference type="ChEBI" id="CHEBI:61557"/>
        <dbReference type="ChEBI" id="CHEBI:140395"/>
        <dbReference type="EC" id="2.7.7.6"/>
    </reaction>
</comment>
<dbReference type="Proteomes" id="UP000547879">
    <property type="component" value="Unassembled WGS sequence"/>
</dbReference>
<protein>
    <recommendedName>
        <fullName evidence="3 11">DNA-directed RNA polymerase subunit omega</fullName>
        <shortName evidence="11">RNAP omega subunit</shortName>
        <ecNumber evidence="2 11">2.7.7.6</ecNumber>
    </recommendedName>
    <alternativeName>
        <fullName evidence="9 11">RNA polymerase omega subunit</fullName>
    </alternativeName>
    <alternativeName>
        <fullName evidence="8 11">Transcriptase subunit omega</fullName>
    </alternativeName>
</protein>
<dbReference type="InterPro" id="IPR003716">
    <property type="entry name" value="DNA-dir_RNA_pol_omega"/>
</dbReference>